<dbReference type="Pfam" id="PF13589">
    <property type="entry name" value="HATPase_c_3"/>
    <property type="match status" value="1"/>
</dbReference>
<dbReference type="Gene3D" id="3.30.565.10">
    <property type="entry name" value="Histidine kinase-like ATPase, C-terminal domain"/>
    <property type="match status" value="1"/>
</dbReference>
<dbReference type="InterPro" id="IPR020568">
    <property type="entry name" value="Ribosomal_Su5_D2-typ_SF"/>
</dbReference>
<dbReference type="InterPro" id="IPR020575">
    <property type="entry name" value="Hsp90_N"/>
</dbReference>
<keyword evidence="2" id="KW-0547">Nucleotide-binding</keyword>
<evidence type="ECO:0000313" key="6">
    <source>
        <dbReference type="Proteomes" id="UP000320421"/>
    </source>
</evidence>
<gene>
    <name evidence="5" type="primary">htpG_1</name>
    <name evidence="5" type="ORF">HG66A1_02110</name>
</gene>
<keyword evidence="3" id="KW-0067">ATP-binding</keyword>
<proteinExistence type="inferred from homology"/>
<dbReference type="GO" id="GO:0005524">
    <property type="term" value="F:ATP binding"/>
    <property type="evidence" value="ECO:0007669"/>
    <property type="project" value="UniProtKB-KW"/>
</dbReference>
<evidence type="ECO:0000256" key="2">
    <source>
        <dbReference type="ARBA" id="ARBA00022741"/>
    </source>
</evidence>
<evidence type="ECO:0000313" key="5">
    <source>
        <dbReference type="EMBL" id="QDT18450.1"/>
    </source>
</evidence>
<evidence type="ECO:0000256" key="4">
    <source>
        <dbReference type="ARBA" id="ARBA00023186"/>
    </source>
</evidence>
<dbReference type="EMBL" id="CP036266">
    <property type="protein sequence ID" value="QDT18450.1"/>
    <property type="molecule type" value="Genomic_DNA"/>
</dbReference>
<dbReference type="InterPro" id="IPR036890">
    <property type="entry name" value="HATPase_C_sf"/>
</dbReference>
<dbReference type="OrthoDB" id="9802640at2"/>
<keyword evidence="6" id="KW-1185">Reference proteome</keyword>
<dbReference type="InterPro" id="IPR001404">
    <property type="entry name" value="Hsp90_fam"/>
</dbReference>
<reference evidence="5 6" key="1">
    <citation type="submission" date="2019-02" db="EMBL/GenBank/DDBJ databases">
        <title>Deep-cultivation of Planctomycetes and their phenomic and genomic characterization uncovers novel biology.</title>
        <authorList>
            <person name="Wiegand S."/>
            <person name="Jogler M."/>
            <person name="Boedeker C."/>
            <person name="Pinto D."/>
            <person name="Vollmers J."/>
            <person name="Rivas-Marin E."/>
            <person name="Kohn T."/>
            <person name="Peeters S.H."/>
            <person name="Heuer A."/>
            <person name="Rast P."/>
            <person name="Oberbeckmann S."/>
            <person name="Bunk B."/>
            <person name="Jeske O."/>
            <person name="Meyerdierks A."/>
            <person name="Storesund J.E."/>
            <person name="Kallscheuer N."/>
            <person name="Luecker S."/>
            <person name="Lage O.M."/>
            <person name="Pohl T."/>
            <person name="Merkel B.J."/>
            <person name="Hornburger P."/>
            <person name="Mueller R.-W."/>
            <person name="Bruemmer F."/>
            <person name="Labrenz M."/>
            <person name="Spormann A.M."/>
            <person name="Op den Camp H."/>
            <person name="Overmann J."/>
            <person name="Amann R."/>
            <person name="Jetten M.S.M."/>
            <person name="Mascher T."/>
            <person name="Medema M.H."/>
            <person name="Devos D.P."/>
            <person name="Kaster A.-K."/>
            <person name="Ovreas L."/>
            <person name="Rohde M."/>
            <person name="Galperin M.Y."/>
            <person name="Jogler C."/>
        </authorList>
    </citation>
    <scope>NUCLEOTIDE SEQUENCE [LARGE SCALE GENOMIC DNA]</scope>
    <source>
        <strain evidence="5 6">HG66A1</strain>
    </source>
</reference>
<dbReference type="SUPFAM" id="SSF55874">
    <property type="entry name" value="ATPase domain of HSP90 chaperone/DNA topoisomerase II/histidine kinase"/>
    <property type="match status" value="1"/>
</dbReference>
<dbReference type="GO" id="GO:0140662">
    <property type="term" value="F:ATP-dependent protein folding chaperone"/>
    <property type="evidence" value="ECO:0007669"/>
    <property type="project" value="InterPro"/>
</dbReference>
<dbReference type="GO" id="GO:0051082">
    <property type="term" value="F:unfolded protein binding"/>
    <property type="evidence" value="ECO:0007669"/>
    <property type="project" value="InterPro"/>
</dbReference>
<organism evidence="5 6">
    <name type="scientific">Gimesia chilikensis</name>
    <dbReference type="NCBI Taxonomy" id="2605989"/>
    <lineage>
        <taxon>Bacteria</taxon>
        <taxon>Pseudomonadati</taxon>
        <taxon>Planctomycetota</taxon>
        <taxon>Planctomycetia</taxon>
        <taxon>Planctomycetales</taxon>
        <taxon>Planctomycetaceae</taxon>
        <taxon>Gimesia</taxon>
    </lineage>
</organism>
<comment type="similarity">
    <text evidence="1">Belongs to the heat shock protein 90 family.</text>
</comment>
<dbReference type="RefSeq" id="WP_145180009.1">
    <property type="nucleotide sequence ID" value="NZ_CP036266.1"/>
</dbReference>
<dbReference type="Proteomes" id="UP000320421">
    <property type="component" value="Chromosome"/>
</dbReference>
<dbReference type="PRINTS" id="PR00775">
    <property type="entry name" value="HEATSHOCK90"/>
</dbReference>
<protein>
    <submittedName>
        <fullName evidence="5">Chaperone protein HtpG</fullName>
    </submittedName>
</protein>
<dbReference type="AlphaFoldDB" id="A0A517PGD7"/>
<dbReference type="Pfam" id="PF00183">
    <property type="entry name" value="HSP90"/>
    <property type="match status" value="1"/>
</dbReference>
<evidence type="ECO:0000256" key="1">
    <source>
        <dbReference type="ARBA" id="ARBA00008239"/>
    </source>
</evidence>
<dbReference type="Gene3D" id="3.30.230.80">
    <property type="match status" value="1"/>
</dbReference>
<name>A0A517PGD7_9PLAN</name>
<evidence type="ECO:0000256" key="3">
    <source>
        <dbReference type="ARBA" id="ARBA00022840"/>
    </source>
</evidence>
<dbReference type="GO" id="GO:0016887">
    <property type="term" value="F:ATP hydrolysis activity"/>
    <property type="evidence" value="ECO:0007669"/>
    <property type="project" value="InterPro"/>
</dbReference>
<sequence>MPKMEFDFQGLIQLLAKNLYSEKRVFIRELIQNAHDGILRRESREPDGFSPRIDVESRPDELQFIIRDNGLGMDFNDIGEYLAVIGRGATRLEKGDVTGLVGQFGIGFLSAFIVAERVEVETRKVGDDDGWKWSNSGTQDYTVTKVSKDSFGTTVTVFLKGEEDKGVIHPEEVDNVIRKYADMLKVPIHLNGSREPINQMIMPWERDDLNRETRTRETQDYLAKTMADSPLAIIDVDIADPGPTQGVLYISDQRSLPNHEQPPGRVRLYLQRMFLCETTDLLPPWARFVRGVINTSAITPTAARDNFVRDEVTDRIKEEFGHLIIEQLRELSLDEPQRFQRILKYHDIGIKAACYEYDELFRNVANLLEWRTNCGGKSSEEESYSGFYWRRLPEILSALPKSESGPQALPCFATAFSANQYFNMAESANSLVIDASGPFEMLLLEQYAKFKDVSIKIIRVDQVDDPNIFRHLEEHQEEVRFQRLATRMEQVVKPRGRSIRVEARKFKPTELAALIRTTERSEMHQQAEDLLNQPNTPQSMREMAETLLQMTSAEAMRLTINADNSLIRDIAEHPELFGEPDVDEILSGIYNNAILFNQDLLTTENTQILNQQMHRLLVKHWETVSEMEEAMILQPERDQPKLDVVPAKNPERQHRCVFMVTPEAAEFDDVIDAVRTVVEDYWKCELLLARDLKQKSTDGIRRLMNRADAFIVESTTGQPQVMLETGAVRFDPRSRPFVLLRDETHELREDMPFDPGDQNCIDYSGRADKALAEYLDHEMQKDVNVAQLLKDSARQRFLSPRRLIELFKPVTLDALMVRTLVSRFPTEERWRKVTAEDLADCLDEHKGFASILLDNVHKSLN</sequence>
<keyword evidence="4" id="KW-0143">Chaperone</keyword>
<accession>A0A517PGD7</accession>
<dbReference type="SUPFAM" id="SSF54211">
    <property type="entry name" value="Ribosomal protein S5 domain 2-like"/>
    <property type="match status" value="1"/>
</dbReference>
<dbReference type="PANTHER" id="PTHR11528">
    <property type="entry name" value="HEAT SHOCK PROTEIN 90 FAMILY MEMBER"/>
    <property type="match status" value="1"/>
</dbReference>